<name>A0A016WCC4_9BILA</name>
<proteinExistence type="predicted"/>
<organism evidence="2 3">
    <name type="scientific">Ancylostoma ceylanicum</name>
    <dbReference type="NCBI Taxonomy" id="53326"/>
    <lineage>
        <taxon>Eukaryota</taxon>
        <taxon>Metazoa</taxon>
        <taxon>Ecdysozoa</taxon>
        <taxon>Nematoda</taxon>
        <taxon>Chromadorea</taxon>
        <taxon>Rhabditida</taxon>
        <taxon>Rhabditina</taxon>
        <taxon>Rhabditomorpha</taxon>
        <taxon>Strongyloidea</taxon>
        <taxon>Ancylostomatidae</taxon>
        <taxon>Ancylostomatinae</taxon>
        <taxon>Ancylostoma</taxon>
    </lineage>
</organism>
<dbReference type="Proteomes" id="UP000024635">
    <property type="component" value="Unassembled WGS sequence"/>
</dbReference>
<feature type="compositionally biased region" description="Low complexity" evidence="1">
    <location>
        <begin position="222"/>
        <end position="247"/>
    </location>
</feature>
<dbReference type="SUPFAM" id="SSF53300">
    <property type="entry name" value="vWA-like"/>
    <property type="match status" value="1"/>
</dbReference>
<evidence type="ECO:0000313" key="2">
    <source>
        <dbReference type="EMBL" id="EYC37285.1"/>
    </source>
</evidence>
<sequence length="461" mass="51806">MNRNGLRLNLKKIEVMSSRGGDDVVLGANEPKSIYFAMYLGDTREENISRFSTEGINSSECSLDVNINNTRKAIEAMRNQTFQYSFILYTNTARSTPPRKALDAITILASIEPDMGAEKFNQSTAIEEFSSQSNGNADSVLIYYMPCEYDFNKDDIDTKLFVQRMERYGHRGRTMIVSNTDTALAVERFYNHPKEQIVGKDESDDFIEKIVCFASSLCKYSSPTTTATSSYLTTTEEQQKSSSTEGQYSKSTRYPTLMPISTSSPTATSTIMTTSTESPREHNAHCVIVVDLYNFGDDESKYEKEKQFVKELGVTFFSSRGNLTAGLAFYGYVKNLPFNLNPALNDMKSSAEDFVKKVDAELWLRNTVNPSNTREAIQKINSFTKIRGRANCMIIISEQENTKDLPPLDPPRDWKRIVAVGFNGTNLTRIVSPTRGKAISVPYKFTDKDVEEVVNGVFEGI</sequence>
<dbReference type="InterPro" id="IPR036465">
    <property type="entry name" value="vWFA_dom_sf"/>
</dbReference>
<dbReference type="AlphaFoldDB" id="A0A016WCC4"/>
<accession>A0A016WCC4</accession>
<feature type="compositionally biased region" description="Low complexity" evidence="1">
    <location>
        <begin position="261"/>
        <end position="276"/>
    </location>
</feature>
<evidence type="ECO:0008006" key="4">
    <source>
        <dbReference type="Google" id="ProtNLM"/>
    </source>
</evidence>
<comment type="caution">
    <text evidence="2">The sequence shown here is derived from an EMBL/GenBank/DDBJ whole genome shotgun (WGS) entry which is preliminary data.</text>
</comment>
<dbReference type="Gene3D" id="3.40.50.410">
    <property type="entry name" value="von Willebrand factor, type A domain"/>
    <property type="match status" value="1"/>
</dbReference>
<reference evidence="3" key="1">
    <citation type="journal article" date="2015" name="Nat. Genet.">
        <title>The genome and transcriptome of the zoonotic hookworm Ancylostoma ceylanicum identify infection-specific gene families.</title>
        <authorList>
            <person name="Schwarz E.M."/>
            <person name="Hu Y."/>
            <person name="Antoshechkin I."/>
            <person name="Miller M.M."/>
            <person name="Sternberg P.W."/>
            <person name="Aroian R.V."/>
        </authorList>
    </citation>
    <scope>NUCLEOTIDE SEQUENCE</scope>
    <source>
        <strain evidence="3">HY135</strain>
    </source>
</reference>
<dbReference type="STRING" id="53326.A0A016WCC4"/>
<evidence type="ECO:0000313" key="3">
    <source>
        <dbReference type="Proteomes" id="UP000024635"/>
    </source>
</evidence>
<evidence type="ECO:0000256" key="1">
    <source>
        <dbReference type="SAM" id="MobiDB-lite"/>
    </source>
</evidence>
<feature type="region of interest" description="Disordered" evidence="1">
    <location>
        <begin position="222"/>
        <end position="276"/>
    </location>
</feature>
<protein>
    <recommendedName>
        <fullName evidence="4">VWFA domain-containing protein</fullName>
    </recommendedName>
</protein>
<keyword evidence="3" id="KW-1185">Reference proteome</keyword>
<dbReference type="OrthoDB" id="5875132at2759"/>
<dbReference type="EMBL" id="JARK01000409">
    <property type="protein sequence ID" value="EYC37285.1"/>
    <property type="molecule type" value="Genomic_DNA"/>
</dbReference>
<gene>
    <name evidence="2" type="primary">Acey_s0809.g2457</name>
    <name evidence="2" type="ORF">Y032_0809g2457</name>
</gene>